<evidence type="ECO:0000313" key="7">
    <source>
        <dbReference type="Proteomes" id="UP000281061"/>
    </source>
</evidence>
<dbReference type="Proteomes" id="UP001151834">
    <property type="component" value="Unassembled WGS sequence"/>
</dbReference>
<reference evidence="2" key="2">
    <citation type="submission" date="2022-11" db="EMBL/GenBank/DDBJ databases">
        <authorList>
            <person name="Wang Z."/>
        </authorList>
    </citation>
    <scope>NUCLEOTIDE SEQUENCE</scope>
    <source>
        <strain evidence="2">P2000</strain>
    </source>
</reference>
<dbReference type="SUPFAM" id="SSF88946">
    <property type="entry name" value="Sigma2 domain of RNA polymerase sigma factors"/>
    <property type="match status" value="1"/>
</dbReference>
<dbReference type="EMBL" id="JAPEQV010000003">
    <property type="protein sequence ID" value="MDF2311927.1"/>
    <property type="molecule type" value="Genomic_DNA"/>
</dbReference>
<dbReference type="NCBIfam" id="TIGR02937">
    <property type="entry name" value="sigma70-ECF"/>
    <property type="match status" value="1"/>
</dbReference>
<dbReference type="AlphaFoldDB" id="A0A241RMZ9"/>
<evidence type="ECO:0000313" key="6">
    <source>
        <dbReference type="Proteomes" id="UP000276249"/>
    </source>
</evidence>
<evidence type="ECO:0000259" key="1">
    <source>
        <dbReference type="Pfam" id="PF04542"/>
    </source>
</evidence>
<dbReference type="KEGG" id="lpg:BB562_13685"/>
<reference evidence="6 7" key="1">
    <citation type="submission" date="2018-10" db="EMBL/GenBank/DDBJ databases">
        <title>Genome sequences of five Lactobacillus pentosus strains isolated from brines of traditionally fermented spanish-style green table olives and differences between them.</title>
        <authorList>
            <person name="Jimenez Diaz R."/>
        </authorList>
    </citation>
    <scope>NUCLEOTIDE SEQUENCE [LARGE SCALE GENOMIC DNA]</scope>
    <source>
        <strain evidence="4 6">IG10</strain>
        <strain evidence="5 7">IG8</strain>
    </source>
</reference>
<dbReference type="GO" id="GO:0006352">
    <property type="term" value="P:DNA-templated transcription initiation"/>
    <property type="evidence" value="ECO:0007669"/>
    <property type="project" value="InterPro"/>
</dbReference>
<dbReference type="EMBL" id="RDCJ01000108">
    <property type="protein sequence ID" value="RMW44531.1"/>
    <property type="molecule type" value="Genomic_DNA"/>
</dbReference>
<dbReference type="GeneID" id="49393015"/>
<dbReference type="GO" id="GO:0003700">
    <property type="term" value="F:DNA-binding transcription factor activity"/>
    <property type="evidence" value="ECO:0007669"/>
    <property type="project" value="InterPro"/>
</dbReference>
<dbReference type="Proteomes" id="UP001267003">
    <property type="component" value="Unassembled WGS sequence"/>
</dbReference>
<dbReference type="OrthoDB" id="1767844at2"/>
<dbReference type="InterPro" id="IPR013325">
    <property type="entry name" value="RNA_pol_sigma_r2"/>
</dbReference>
<reference evidence="2" key="3">
    <citation type="journal article" date="2023" name="Front Nutr">
        <title>Lactiplantibacillus pentosus P2020 protects the hyperuricemia and renal inflammation in mice.</title>
        <authorList>
            <person name="Wang Z."/>
            <person name="Song L."/>
            <person name="Li X."/>
            <person name="Xiao Y."/>
            <person name="Huang Y."/>
            <person name="Zhang Y."/>
            <person name="Li J."/>
            <person name="Li M."/>
            <person name="Ren Z."/>
        </authorList>
    </citation>
    <scope>NUCLEOTIDE SEQUENCE</scope>
    <source>
        <strain evidence="2">P2000</strain>
    </source>
</reference>
<dbReference type="RefSeq" id="WP_050339189.1">
    <property type="nucleotide sequence ID" value="NZ_BJZC01000030.1"/>
</dbReference>
<gene>
    <name evidence="5" type="ORF">D6U17_01330</name>
    <name evidence="4" type="ORF">D6U18_14465</name>
    <name evidence="2" type="ORF">OOJ94_03750</name>
    <name evidence="3" type="ORF">RI536_10480</name>
</gene>
<name>A0A241RMZ9_LACPE</name>
<sequence>MDEQQLIALAATGDSLSIQILAVQYQPVVWRLRQHYYVPNFETDDWCQEGRIAVHRAAQRYQRAQDCPFGAYFRALLTHQIIDCIRRAQAQKRRPDGERVPLDVNDEQAVGELQAPTMSTLDIVHVREQIRVFGLICSTFEGAVFADLLAGCSPESIAAHYHVEVPQVINAIDRCRKKLRALLRSAS</sequence>
<dbReference type="Proteomes" id="UP000281061">
    <property type="component" value="Unassembled WGS sequence"/>
</dbReference>
<dbReference type="Gene3D" id="1.10.1740.10">
    <property type="match status" value="1"/>
</dbReference>
<dbReference type="InterPro" id="IPR007627">
    <property type="entry name" value="RNA_pol_sigma70_r2"/>
</dbReference>
<reference evidence="3" key="4">
    <citation type="submission" date="2023-08" db="EMBL/GenBank/DDBJ databases">
        <authorList>
            <person name="Page C.A."/>
            <person name="Perez-Diaz I.M."/>
        </authorList>
    </citation>
    <scope>NUCLEOTIDE SEQUENCE</scope>
    <source>
        <strain evidence="3">7.8.46</strain>
    </source>
</reference>
<dbReference type="EMBL" id="JAVLAQ010000001">
    <property type="protein sequence ID" value="MDT6990515.1"/>
    <property type="molecule type" value="Genomic_DNA"/>
</dbReference>
<organism evidence="5 7">
    <name type="scientific">Lactiplantibacillus pentosus</name>
    <name type="common">Lactobacillus pentosus</name>
    <dbReference type="NCBI Taxonomy" id="1589"/>
    <lineage>
        <taxon>Bacteria</taxon>
        <taxon>Bacillati</taxon>
        <taxon>Bacillota</taxon>
        <taxon>Bacilli</taxon>
        <taxon>Lactobacillales</taxon>
        <taxon>Lactobacillaceae</taxon>
        <taxon>Lactiplantibacillus</taxon>
    </lineage>
</organism>
<feature type="domain" description="RNA polymerase sigma-70 region 2" evidence="1">
    <location>
        <begin position="23"/>
        <end position="89"/>
    </location>
</feature>
<dbReference type="Proteomes" id="UP000276249">
    <property type="component" value="Unassembled WGS sequence"/>
</dbReference>
<evidence type="ECO:0000313" key="2">
    <source>
        <dbReference type="EMBL" id="MDF2311927.1"/>
    </source>
</evidence>
<proteinExistence type="predicted"/>
<dbReference type="Pfam" id="PF04542">
    <property type="entry name" value="Sigma70_r2"/>
    <property type="match status" value="1"/>
</dbReference>
<protein>
    <submittedName>
        <fullName evidence="5">Sigma-70 family RNA polymerase sigma factor</fullName>
    </submittedName>
</protein>
<dbReference type="EMBL" id="RDCL01000015">
    <property type="protein sequence ID" value="RMW57220.1"/>
    <property type="molecule type" value="Genomic_DNA"/>
</dbReference>
<comment type="caution">
    <text evidence="5">The sequence shown here is derived from an EMBL/GenBank/DDBJ whole genome shotgun (WGS) entry which is preliminary data.</text>
</comment>
<evidence type="ECO:0000313" key="3">
    <source>
        <dbReference type="EMBL" id="MDT6990515.1"/>
    </source>
</evidence>
<evidence type="ECO:0000313" key="4">
    <source>
        <dbReference type="EMBL" id="RMW44531.1"/>
    </source>
</evidence>
<accession>A0A241RMZ9</accession>
<dbReference type="InterPro" id="IPR014284">
    <property type="entry name" value="RNA_pol_sigma-70_dom"/>
</dbReference>
<evidence type="ECO:0000313" key="5">
    <source>
        <dbReference type="EMBL" id="RMW57220.1"/>
    </source>
</evidence>